<organism evidence="8 9">
    <name type="scientific">Clytia hemisphaerica</name>
    <dbReference type="NCBI Taxonomy" id="252671"/>
    <lineage>
        <taxon>Eukaryota</taxon>
        <taxon>Metazoa</taxon>
        <taxon>Cnidaria</taxon>
        <taxon>Hydrozoa</taxon>
        <taxon>Hydroidolina</taxon>
        <taxon>Leptothecata</taxon>
        <taxon>Obeliida</taxon>
        <taxon>Clytiidae</taxon>
        <taxon>Clytia</taxon>
    </lineage>
</organism>
<feature type="transmembrane region" description="Helical" evidence="7">
    <location>
        <begin position="69"/>
        <end position="89"/>
    </location>
</feature>
<feature type="transmembrane region" description="Helical" evidence="7">
    <location>
        <begin position="276"/>
        <end position="293"/>
    </location>
</feature>
<feature type="transmembrane region" description="Helical" evidence="7">
    <location>
        <begin position="95"/>
        <end position="115"/>
    </location>
</feature>
<dbReference type="EnsemblMetazoa" id="CLYHEMT010011.1">
    <property type="protein sequence ID" value="CLYHEMP010011.1"/>
    <property type="gene ID" value="CLYHEMG010011"/>
</dbReference>
<evidence type="ECO:0000256" key="6">
    <source>
        <dbReference type="ARBA" id="ARBA00023136"/>
    </source>
</evidence>
<dbReference type="GeneID" id="136823255"/>
<keyword evidence="3" id="KW-0813">Transport</keyword>
<feature type="transmembrane region" description="Helical" evidence="7">
    <location>
        <begin position="442"/>
        <end position="464"/>
    </location>
</feature>
<dbReference type="Pfam" id="PF00860">
    <property type="entry name" value="Xan_ur_permease"/>
    <property type="match status" value="2"/>
</dbReference>
<dbReference type="OrthoDB" id="1641903at2759"/>
<feature type="transmembrane region" description="Helical" evidence="7">
    <location>
        <begin position="32"/>
        <end position="57"/>
    </location>
</feature>
<evidence type="ECO:0000313" key="8">
    <source>
        <dbReference type="EnsemblMetazoa" id="CLYHEMP010011.1"/>
    </source>
</evidence>
<feature type="transmembrane region" description="Helical" evidence="7">
    <location>
        <begin position="470"/>
        <end position="489"/>
    </location>
</feature>
<evidence type="ECO:0000256" key="5">
    <source>
        <dbReference type="ARBA" id="ARBA00022989"/>
    </source>
</evidence>
<dbReference type="InterPro" id="IPR006043">
    <property type="entry name" value="NCS2"/>
</dbReference>
<reference evidence="8" key="1">
    <citation type="submission" date="2021-01" db="UniProtKB">
        <authorList>
            <consortium name="EnsemblMetazoa"/>
        </authorList>
    </citation>
    <scope>IDENTIFICATION</scope>
</reference>
<dbReference type="PANTHER" id="PTHR11119">
    <property type="entry name" value="XANTHINE-URACIL / VITAMIN C PERMEASE FAMILY MEMBER"/>
    <property type="match status" value="1"/>
</dbReference>
<dbReference type="GO" id="GO:0022857">
    <property type="term" value="F:transmembrane transporter activity"/>
    <property type="evidence" value="ECO:0007669"/>
    <property type="project" value="InterPro"/>
</dbReference>
<keyword evidence="4 7" id="KW-0812">Transmembrane</keyword>
<protein>
    <submittedName>
        <fullName evidence="8">Uncharacterized protein</fullName>
    </submittedName>
</protein>
<evidence type="ECO:0000256" key="1">
    <source>
        <dbReference type="ARBA" id="ARBA00004141"/>
    </source>
</evidence>
<dbReference type="RefSeq" id="XP_066935535.1">
    <property type="nucleotide sequence ID" value="XM_067079434.1"/>
</dbReference>
<dbReference type="AlphaFoldDB" id="A0A7M5VEX8"/>
<dbReference type="PROSITE" id="PS01116">
    <property type="entry name" value="XANTH_URACIL_PERMASE"/>
    <property type="match status" value="1"/>
</dbReference>
<dbReference type="Proteomes" id="UP000594262">
    <property type="component" value="Unplaced"/>
</dbReference>
<feature type="transmembrane region" description="Helical" evidence="7">
    <location>
        <begin position="225"/>
        <end position="245"/>
    </location>
</feature>
<keyword evidence="5 7" id="KW-1133">Transmembrane helix</keyword>
<evidence type="ECO:0000256" key="3">
    <source>
        <dbReference type="ARBA" id="ARBA00022448"/>
    </source>
</evidence>
<evidence type="ECO:0000256" key="7">
    <source>
        <dbReference type="SAM" id="Phobius"/>
    </source>
</evidence>
<keyword evidence="9" id="KW-1185">Reference proteome</keyword>
<evidence type="ECO:0000256" key="4">
    <source>
        <dbReference type="ARBA" id="ARBA00022692"/>
    </source>
</evidence>
<proteinExistence type="inferred from homology"/>
<dbReference type="InterPro" id="IPR006042">
    <property type="entry name" value="Xan_ur_permease"/>
</dbReference>
<keyword evidence="6 7" id="KW-0472">Membrane</keyword>
<feature type="transmembrane region" description="Helical" evidence="7">
    <location>
        <begin position="299"/>
        <end position="325"/>
    </location>
</feature>
<evidence type="ECO:0000313" key="9">
    <source>
        <dbReference type="Proteomes" id="UP000594262"/>
    </source>
</evidence>
<comment type="similarity">
    <text evidence="2">Belongs to the nucleobase:cation symporter-2 (NCS2) (TC 2.A.40) family.</text>
</comment>
<feature type="transmembrane region" description="Helical" evidence="7">
    <location>
        <begin position="501"/>
        <end position="519"/>
    </location>
</feature>
<dbReference type="GO" id="GO:0005886">
    <property type="term" value="C:plasma membrane"/>
    <property type="evidence" value="ECO:0007669"/>
    <property type="project" value="UniProtKB-ARBA"/>
</dbReference>
<sequence length="631" mass="68238">MDKSIEHGGGRKKSFGRGFDFMMYNVDDIPPWYYTILLSLQHYMTMVGSTLVIPILLAGPLCIGDNPLALSEIISTVFLISGIATIVQSCVGTRLPIVQGATVAFLGPTISILNLPKYKCNNPSIVSVLSNSTGPLNTTINSLLVNSTILPFLFNSTIDPLLLNSIISNITLSNSTLLNTTMTSTTTTTKTPTTIFTTSTTTAAPLLMVEQHDWRVGMREIQGSIMLASLFQVVIGMTGIIGFLMRFIGPLTIAPTVSLVGIALFESTGDFAGKQWGIAALTVLCVILFSQVLGHRFSFFNLFPVILAIFTAWGVSAIITIAGGFPEDSPARTDKRISVVYEAEWIRVPYPGQWGMPTAHVAGVFGMIAGVFASMIESIGDYYACARIAGVPPPPKHSVNRGILCEGLCCILAGAFGSGNGTTSYSENIAAMGITRVASRRVVQVSGVIMILLSILGKFGAIFTLIPDPVIGGMLWSLFGFIIAVGLSNLQFVNLNSSRNLFVLGFALFNGMVVPTWIVKNQEAINTGIEEIDQVLFVLLKTNMAVGGLTAAIFDNLLPGSKEDRGLYAWKSMQGFDGSACRTYDLPYIQGFLDRHSWVKYIPFLPHNKQRKISRSSELQNFDLQSDEIAI</sequence>
<name>A0A7M5VEX8_9CNID</name>
<comment type="subcellular location">
    <subcellularLocation>
        <location evidence="1">Membrane</location>
        <topology evidence="1">Multi-pass membrane protein</topology>
    </subcellularLocation>
</comment>
<accession>A0A7M5VEX8</accession>
<evidence type="ECO:0000256" key="2">
    <source>
        <dbReference type="ARBA" id="ARBA00008821"/>
    </source>
</evidence>